<name>A0ABR6NIB1_9SPHN</name>
<reference evidence="8 9" key="1">
    <citation type="submission" date="2020-08" db="EMBL/GenBank/DDBJ databases">
        <title>Exploring microbial biodiversity for novel pathways involved in the catabolism of aromatic compounds derived from lignin.</title>
        <authorList>
            <person name="Elkins J."/>
        </authorList>
    </citation>
    <scope>NUCLEOTIDE SEQUENCE [LARGE SCALE GENOMIC DNA]</scope>
    <source>
        <strain evidence="8 9">B1D3A</strain>
    </source>
</reference>
<evidence type="ECO:0000256" key="5">
    <source>
        <dbReference type="PROSITE-ProRule" id="PRU00703"/>
    </source>
</evidence>
<dbReference type="NCBIfam" id="TIGR00393">
    <property type="entry name" value="kpsF"/>
    <property type="match status" value="1"/>
</dbReference>
<dbReference type="GO" id="GO:0019146">
    <property type="term" value="F:arabinose-5-phosphate isomerase activity"/>
    <property type="evidence" value="ECO:0007669"/>
    <property type="project" value="UniProtKB-EC"/>
</dbReference>
<gene>
    <name evidence="8" type="ORF">HNP60_002992</name>
</gene>
<protein>
    <submittedName>
        <fullName evidence="8">Arabinose-5-phosphate isomerase</fullName>
        <ecNumber evidence="8">5.3.1.13</ecNumber>
    </submittedName>
</protein>
<dbReference type="Gene3D" id="3.10.580.10">
    <property type="entry name" value="CBS-domain"/>
    <property type="match status" value="1"/>
</dbReference>
<keyword evidence="3 5" id="KW-0129">CBS domain</keyword>
<evidence type="ECO:0000259" key="6">
    <source>
        <dbReference type="PROSITE" id="PS51371"/>
    </source>
</evidence>
<dbReference type="InterPro" id="IPR001347">
    <property type="entry name" value="SIS_dom"/>
</dbReference>
<dbReference type="PIRSF" id="PIRSF004692">
    <property type="entry name" value="KdsD_KpsF"/>
    <property type="match status" value="1"/>
</dbReference>
<dbReference type="EC" id="5.3.1.13" evidence="8"/>
<evidence type="ECO:0000256" key="3">
    <source>
        <dbReference type="ARBA" id="ARBA00023122"/>
    </source>
</evidence>
<dbReference type="PROSITE" id="PS51371">
    <property type="entry name" value="CBS"/>
    <property type="match status" value="2"/>
</dbReference>
<dbReference type="InterPro" id="IPR050986">
    <property type="entry name" value="GutQ/KpsF_isomerases"/>
</dbReference>
<keyword evidence="9" id="KW-1185">Reference proteome</keyword>
<dbReference type="SUPFAM" id="SSF54631">
    <property type="entry name" value="CBS-domain pair"/>
    <property type="match status" value="1"/>
</dbReference>
<dbReference type="Gene3D" id="3.40.50.10490">
    <property type="entry name" value="Glucose-6-phosphate isomerase like protein, domain 1"/>
    <property type="match status" value="1"/>
</dbReference>
<dbReference type="RefSeq" id="WP_184155167.1">
    <property type="nucleotide sequence ID" value="NZ_JACHKA010000001.1"/>
</dbReference>
<dbReference type="Pfam" id="PF00571">
    <property type="entry name" value="CBS"/>
    <property type="match status" value="2"/>
</dbReference>
<evidence type="ECO:0000256" key="2">
    <source>
        <dbReference type="ARBA" id="ARBA00022737"/>
    </source>
</evidence>
<keyword evidence="2" id="KW-0677">Repeat</keyword>
<feature type="domain" description="CBS" evidence="6">
    <location>
        <begin position="280"/>
        <end position="330"/>
    </location>
</feature>
<evidence type="ECO:0000256" key="4">
    <source>
        <dbReference type="PIRNR" id="PIRNR004692"/>
    </source>
</evidence>
<sequence length="330" mass="34973">MATRHHRAREQSLSNQAEILDAGRAAILQEAQGLTALVTALDHCFVQAVDAILNVERRVIVTGIGKSGHIGRKIAATFAATGTASFFLHASEAAHGDLGMVTTGDLLLMLSNSGFSPELRPLLAYARRNGVPVIGIVSKPHSPLGRASDIMLQLPDAPEACPVRIAPTTSTTMMLALGDALALAVMQRRGLTRTDIAQWHPGGEIGSRIAPIDEIVACGEPLPLVRWDAPMRDIVFEMTSGGKGVAGVIGEDGRLIGVITDGDLRRAFDQVLTARAVDIMTPDPITVPSGTPVEEVLTLMNNAKITVLFVTEVDDPARPIAIAHIHDLVP</sequence>
<dbReference type="CDD" id="cd04604">
    <property type="entry name" value="CBS_pair_SIS_assoc"/>
    <property type="match status" value="1"/>
</dbReference>
<proteinExistence type="inferred from homology"/>
<feature type="domain" description="CBS" evidence="6">
    <location>
        <begin position="218"/>
        <end position="277"/>
    </location>
</feature>
<dbReference type="Proteomes" id="UP001138540">
    <property type="component" value="Unassembled WGS sequence"/>
</dbReference>
<evidence type="ECO:0000256" key="1">
    <source>
        <dbReference type="ARBA" id="ARBA00008165"/>
    </source>
</evidence>
<evidence type="ECO:0000259" key="7">
    <source>
        <dbReference type="PROSITE" id="PS51464"/>
    </source>
</evidence>
<dbReference type="InterPro" id="IPR004800">
    <property type="entry name" value="KdsD/KpsF-type"/>
</dbReference>
<organism evidence="8 9">
    <name type="scientific">Sphingobium lignivorans</name>
    <dbReference type="NCBI Taxonomy" id="2735886"/>
    <lineage>
        <taxon>Bacteria</taxon>
        <taxon>Pseudomonadati</taxon>
        <taxon>Pseudomonadota</taxon>
        <taxon>Alphaproteobacteria</taxon>
        <taxon>Sphingomonadales</taxon>
        <taxon>Sphingomonadaceae</taxon>
        <taxon>Sphingobium</taxon>
    </lineage>
</organism>
<dbReference type="SUPFAM" id="SSF53697">
    <property type="entry name" value="SIS domain"/>
    <property type="match status" value="1"/>
</dbReference>
<dbReference type="PROSITE" id="PS51464">
    <property type="entry name" value="SIS"/>
    <property type="match status" value="1"/>
</dbReference>
<dbReference type="PANTHER" id="PTHR42745">
    <property type="match status" value="1"/>
</dbReference>
<dbReference type="InterPro" id="IPR046348">
    <property type="entry name" value="SIS_dom_sf"/>
</dbReference>
<comment type="similarity">
    <text evidence="1 4">Belongs to the SIS family. GutQ/KpsF subfamily.</text>
</comment>
<dbReference type="InterPro" id="IPR000644">
    <property type="entry name" value="CBS_dom"/>
</dbReference>
<evidence type="ECO:0000313" key="8">
    <source>
        <dbReference type="EMBL" id="MBB5987018.1"/>
    </source>
</evidence>
<feature type="domain" description="SIS" evidence="7">
    <location>
        <begin position="48"/>
        <end position="191"/>
    </location>
</feature>
<dbReference type="SMART" id="SM00116">
    <property type="entry name" value="CBS"/>
    <property type="match status" value="2"/>
</dbReference>
<keyword evidence="8" id="KW-0413">Isomerase</keyword>
<comment type="caution">
    <text evidence="8">The sequence shown here is derived from an EMBL/GenBank/DDBJ whole genome shotgun (WGS) entry which is preliminary data.</text>
</comment>
<dbReference type="InterPro" id="IPR035474">
    <property type="entry name" value="SIS_Kpsf"/>
</dbReference>
<dbReference type="Pfam" id="PF01380">
    <property type="entry name" value="SIS"/>
    <property type="match status" value="1"/>
</dbReference>
<accession>A0ABR6NIB1</accession>
<evidence type="ECO:0000313" key="9">
    <source>
        <dbReference type="Proteomes" id="UP001138540"/>
    </source>
</evidence>
<dbReference type="EMBL" id="JACHKA010000001">
    <property type="protein sequence ID" value="MBB5987018.1"/>
    <property type="molecule type" value="Genomic_DNA"/>
</dbReference>
<dbReference type="PANTHER" id="PTHR42745:SF1">
    <property type="entry name" value="ARABINOSE 5-PHOSPHATE ISOMERASE KDSD"/>
    <property type="match status" value="1"/>
</dbReference>
<dbReference type="InterPro" id="IPR046342">
    <property type="entry name" value="CBS_dom_sf"/>
</dbReference>
<dbReference type="CDD" id="cd05014">
    <property type="entry name" value="SIS_Kpsf"/>
    <property type="match status" value="1"/>
</dbReference>